<evidence type="ECO:0000313" key="9">
    <source>
        <dbReference type="EMBL" id="AKQ02915.1"/>
    </source>
</evidence>
<feature type="transmembrane region" description="Helical" evidence="8">
    <location>
        <begin position="63"/>
        <end position="82"/>
    </location>
</feature>
<reference evidence="9" key="1">
    <citation type="journal article" date="2015" name="ISME J.">
        <title>Aquifer environment selects for microbial species cohorts in sediment and groundwater.</title>
        <authorList>
            <person name="Hug L.A."/>
            <person name="Thomas B.C."/>
            <person name="Brown C.T."/>
            <person name="Frischkorn K.R."/>
            <person name="Williams K.H."/>
            <person name="Tringe S.G."/>
            <person name="Banfield J.F."/>
        </authorList>
    </citation>
    <scope>NUCLEOTIDE SEQUENCE</scope>
</reference>
<dbReference type="PANTHER" id="PTHR30269:SF37">
    <property type="entry name" value="MEMBRANE TRANSPORTER PROTEIN"/>
    <property type="match status" value="1"/>
</dbReference>
<dbReference type="InterPro" id="IPR002781">
    <property type="entry name" value="TM_pro_TauE-like"/>
</dbReference>
<dbReference type="AlphaFoldDB" id="A0A0H4T858"/>
<comment type="similarity">
    <text evidence="2 8">Belongs to the 4-toluene sulfonate uptake permease (TSUP) (TC 2.A.102) family.</text>
</comment>
<feature type="transmembrane region" description="Helical" evidence="8">
    <location>
        <begin position="30"/>
        <end position="51"/>
    </location>
</feature>
<evidence type="ECO:0000256" key="2">
    <source>
        <dbReference type="ARBA" id="ARBA00009142"/>
    </source>
</evidence>
<dbReference type="PANTHER" id="PTHR30269">
    <property type="entry name" value="TRANSMEMBRANE PROTEIN YFCA"/>
    <property type="match status" value="1"/>
</dbReference>
<keyword evidence="7 8" id="KW-0472">Membrane</keyword>
<dbReference type="Pfam" id="PF01925">
    <property type="entry name" value="TauE"/>
    <property type="match status" value="1"/>
</dbReference>
<comment type="subcellular location">
    <subcellularLocation>
        <location evidence="1 8">Cell membrane</location>
        <topology evidence="1 8">Multi-pass membrane protein</topology>
    </subcellularLocation>
</comment>
<evidence type="ECO:0000256" key="3">
    <source>
        <dbReference type="ARBA" id="ARBA00022448"/>
    </source>
</evidence>
<organism evidence="9">
    <name type="scientific">uncultured Microgenomates bacterium Rifle_16ft_4_minimus_37836</name>
    <dbReference type="NCBI Taxonomy" id="1665115"/>
    <lineage>
        <taxon>Bacteria</taxon>
        <taxon>Candidatus Microgenomatota</taxon>
        <taxon>environmental samples</taxon>
    </lineage>
</organism>
<feature type="transmembrane region" description="Helical" evidence="8">
    <location>
        <begin position="94"/>
        <end position="111"/>
    </location>
</feature>
<accession>A0A0H4T858</accession>
<dbReference type="InterPro" id="IPR052017">
    <property type="entry name" value="TSUP"/>
</dbReference>
<proteinExistence type="inferred from homology"/>
<feature type="transmembrane region" description="Helical" evidence="8">
    <location>
        <begin position="190"/>
        <end position="209"/>
    </location>
</feature>
<evidence type="ECO:0000256" key="1">
    <source>
        <dbReference type="ARBA" id="ARBA00004651"/>
    </source>
</evidence>
<keyword evidence="6 8" id="KW-1133">Transmembrane helix</keyword>
<dbReference type="EMBL" id="KT007005">
    <property type="protein sequence ID" value="AKQ02915.1"/>
    <property type="molecule type" value="Genomic_DNA"/>
</dbReference>
<feature type="transmembrane region" description="Helical" evidence="8">
    <location>
        <begin position="123"/>
        <end position="145"/>
    </location>
</feature>
<keyword evidence="5 8" id="KW-0812">Transmembrane</keyword>
<sequence length="240" mass="26547">MEIFLIGLLTLIASFVGTLAGFGSSTIMLPIMIIFLPYEVALLLVGIIHFFDDVWEIFLFRQAVNWKLLLSFGVPGAIASYFGARLAIIEPHTILLRLLGLLLILYVFLLIKKPTFKIPHDTTHAGLGGFLSGLIAGTFGIGGPVRAMFLSAFNLPKETYLFTSGAIALFIDPARISTYLLGGVKLPQNLFWGLFILFIPLSFIGSKLAKTYVDKISRKKFRIIIAIFLLFAGLKLLFFP</sequence>
<evidence type="ECO:0000256" key="4">
    <source>
        <dbReference type="ARBA" id="ARBA00022475"/>
    </source>
</evidence>
<evidence type="ECO:0000256" key="6">
    <source>
        <dbReference type="ARBA" id="ARBA00022989"/>
    </source>
</evidence>
<evidence type="ECO:0000256" key="5">
    <source>
        <dbReference type="ARBA" id="ARBA00022692"/>
    </source>
</evidence>
<evidence type="ECO:0000256" key="7">
    <source>
        <dbReference type="ARBA" id="ARBA00023136"/>
    </source>
</evidence>
<name>A0A0H4T858_9BACT</name>
<feature type="transmembrane region" description="Helical" evidence="8">
    <location>
        <begin position="221"/>
        <end position="239"/>
    </location>
</feature>
<dbReference type="GO" id="GO:0005886">
    <property type="term" value="C:plasma membrane"/>
    <property type="evidence" value="ECO:0007669"/>
    <property type="project" value="UniProtKB-SubCell"/>
</dbReference>
<evidence type="ECO:0000256" key="8">
    <source>
        <dbReference type="RuleBase" id="RU363041"/>
    </source>
</evidence>
<protein>
    <recommendedName>
        <fullName evidence="8">Probable membrane transporter protein</fullName>
    </recommendedName>
</protein>
<keyword evidence="4 8" id="KW-1003">Cell membrane</keyword>
<keyword evidence="3" id="KW-0813">Transport</keyword>